<dbReference type="STRING" id="1471761.B0W44_15065"/>
<dbReference type="GO" id="GO:0005737">
    <property type="term" value="C:cytoplasm"/>
    <property type="evidence" value="ECO:0007669"/>
    <property type="project" value="InterPro"/>
</dbReference>
<name>A0A1U9KA28_9BACL</name>
<dbReference type="CDD" id="cd00088">
    <property type="entry name" value="HPT"/>
    <property type="match status" value="1"/>
</dbReference>
<evidence type="ECO:0000259" key="13">
    <source>
        <dbReference type="PROSITE" id="PS50851"/>
    </source>
</evidence>
<keyword evidence="16" id="KW-1185">Reference proteome</keyword>
<evidence type="ECO:0000256" key="11">
    <source>
        <dbReference type="PROSITE-ProRule" id="PRU00110"/>
    </source>
</evidence>
<dbReference type="Gene3D" id="1.10.287.560">
    <property type="entry name" value="Histidine kinase CheA-like, homodimeric domain"/>
    <property type="match status" value="1"/>
</dbReference>
<dbReference type="InterPro" id="IPR051315">
    <property type="entry name" value="Bact_Chemotaxis_CheA"/>
</dbReference>
<dbReference type="SUPFAM" id="SSF55052">
    <property type="entry name" value="CheY-binding domain of CheA"/>
    <property type="match status" value="1"/>
</dbReference>
<dbReference type="InterPro" id="IPR010808">
    <property type="entry name" value="CheA_P2-bd"/>
</dbReference>
<evidence type="ECO:0000256" key="4">
    <source>
        <dbReference type="ARBA" id="ARBA00022500"/>
    </source>
</evidence>
<evidence type="ECO:0000259" key="14">
    <source>
        <dbReference type="PROSITE" id="PS50894"/>
    </source>
</evidence>
<dbReference type="GO" id="GO:0005524">
    <property type="term" value="F:ATP binding"/>
    <property type="evidence" value="ECO:0007669"/>
    <property type="project" value="UniProtKB-KW"/>
</dbReference>
<dbReference type="Gene3D" id="1.20.120.160">
    <property type="entry name" value="HPT domain"/>
    <property type="match status" value="1"/>
</dbReference>
<evidence type="ECO:0000256" key="3">
    <source>
        <dbReference type="ARBA" id="ARBA00021495"/>
    </source>
</evidence>
<evidence type="ECO:0000256" key="2">
    <source>
        <dbReference type="ARBA" id="ARBA00012438"/>
    </source>
</evidence>
<dbReference type="GO" id="GO:0006935">
    <property type="term" value="P:chemotaxis"/>
    <property type="evidence" value="ECO:0007669"/>
    <property type="project" value="UniProtKB-KW"/>
</dbReference>
<evidence type="ECO:0000313" key="15">
    <source>
        <dbReference type="EMBL" id="AQS56871.1"/>
    </source>
</evidence>
<evidence type="ECO:0000256" key="8">
    <source>
        <dbReference type="ARBA" id="ARBA00022777"/>
    </source>
</evidence>
<dbReference type="Pfam" id="PF01627">
    <property type="entry name" value="Hpt"/>
    <property type="match status" value="1"/>
</dbReference>
<dbReference type="CDD" id="cd00731">
    <property type="entry name" value="CheA_reg"/>
    <property type="match status" value="1"/>
</dbReference>
<dbReference type="InterPro" id="IPR037052">
    <property type="entry name" value="CheA-like_P2_sf"/>
</dbReference>
<dbReference type="OrthoDB" id="9803176at2"/>
<dbReference type="InterPro" id="IPR003594">
    <property type="entry name" value="HATPase_dom"/>
</dbReference>
<dbReference type="InterPro" id="IPR008207">
    <property type="entry name" value="Sig_transdc_His_kin_Hpt_dom"/>
</dbReference>
<dbReference type="EC" id="2.7.13.3" evidence="2"/>
<proteinExistence type="predicted"/>
<dbReference type="InterPro" id="IPR004358">
    <property type="entry name" value="Sig_transdc_His_kin-like_C"/>
</dbReference>
<keyword evidence="4" id="KW-0145">Chemotaxis</keyword>
<dbReference type="GO" id="GO:0000155">
    <property type="term" value="F:phosphorelay sensor kinase activity"/>
    <property type="evidence" value="ECO:0007669"/>
    <property type="project" value="InterPro"/>
</dbReference>
<gene>
    <name evidence="15" type="ORF">B0W44_15065</name>
</gene>
<dbReference type="InterPro" id="IPR036641">
    <property type="entry name" value="HPT_dom_sf"/>
</dbReference>
<dbReference type="PROSITE" id="PS50109">
    <property type="entry name" value="HIS_KIN"/>
    <property type="match status" value="1"/>
</dbReference>
<evidence type="ECO:0000256" key="7">
    <source>
        <dbReference type="ARBA" id="ARBA00022741"/>
    </source>
</evidence>
<dbReference type="Pfam" id="PF01584">
    <property type="entry name" value="CheW"/>
    <property type="match status" value="1"/>
</dbReference>
<dbReference type="SMART" id="SM01231">
    <property type="entry name" value="H-kinase_dim"/>
    <property type="match status" value="1"/>
</dbReference>
<dbReference type="InterPro" id="IPR036097">
    <property type="entry name" value="HisK_dim/P_sf"/>
</dbReference>
<dbReference type="PRINTS" id="PR00344">
    <property type="entry name" value="BCTRLSENSOR"/>
</dbReference>
<keyword evidence="8" id="KW-0418">Kinase</keyword>
<feature type="domain" description="HPt" evidence="14">
    <location>
        <begin position="9"/>
        <end position="113"/>
    </location>
</feature>
<dbReference type="KEGG" id="ntr:B0W44_15065"/>
<evidence type="ECO:0000256" key="10">
    <source>
        <dbReference type="ARBA" id="ARBA00023012"/>
    </source>
</evidence>
<evidence type="ECO:0000256" key="1">
    <source>
        <dbReference type="ARBA" id="ARBA00000085"/>
    </source>
</evidence>
<dbReference type="SMART" id="SM00387">
    <property type="entry name" value="HATPase_c"/>
    <property type="match status" value="1"/>
</dbReference>
<dbReference type="CDD" id="cd16916">
    <property type="entry name" value="HATPase_CheA-like"/>
    <property type="match status" value="1"/>
</dbReference>
<feature type="modified residue" description="Phosphohistidine" evidence="11">
    <location>
        <position position="56"/>
    </location>
</feature>
<dbReference type="FunFam" id="2.30.30.40:FF:000048">
    <property type="entry name" value="Chemotaxis protein CheA, putative"/>
    <property type="match status" value="1"/>
</dbReference>
<dbReference type="FunFam" id="3.30.565.10:FF:000016">
    <property type="entry name" value="Chemotaxis protein CheA, putative"/>
    <property type="match status" value="1"/>
</dbReference>
<dbReference type="InterPro" id="IPR005467">
    <property type="entry name" value="His_kinase_dom"/>
</dbReference>
<evidence type="ECO:0000313" key="16">
    <source>
        <dbReference type="Proteomes" id="UP000188603"/>
    </source>
</evidence>
<dbReference type="SUPFAM" id="SSF50341">
    <property type="entry name" value="CheW-like"/>
    <property type="match status" value="1"/>
</dbReference>
<dbReference type="SUPFAM" id="SSF55874">
    <property type="entry name" value="ATPase domain of HSP90 chaperone/DNA topoisomerase II/histidine kinase"/>
    <property type="match status" value="1"/>
</dbReference>
<protein>
    <recommendedName>
        <fullName evidence="3">Chemotaxis protein CheA</fullName>
        <ecNumber evidence="2">2.7.13.3</ecNumber>
    </recommendedName>
</protein>
<dbReference type="PANTHER" id="PTHR43395">
    <property type="entry name" value="SENSOR HISTIDINE KINASE CHEA"/>
    <property type="match status" value="1"/>
</dbReference>
<keyword evidence="9" id="KW-0067">ATP-binding</keyword>
<dbReference type="Gene3D" id="2.30.30.40">
    <property type="entry name" value="SH3 Domains"/>
    <property type="match status" value="1"/>
</dbReference>
<keyword evidence="10" id="KW-0902">Two-component regulatory system</keyword>
<dbReference type="Pfam" id="PF07194">
    <property type="entry name" value="P2"/>
    <property type="match status" value="1"/>
</dbReference>
<dbReference type="InterPro" id="IPR002545">
    <property type="entry name" value="CheW-lke_dom"/>
</dbReference>
<dbReference type="SMART" id="SM00073">
    <property type="entry name" value="HPT"/>
    <property type="match status" value="1"/>
</dbReference>
<dbReference type="Gene3D" id="3.30.565.10">
    <property type="entry name" value="Histidine kinase-like ATPase, C-terminal domain"/>
    <property type="match status" value="1"/>
</dbReference>
<dbReference type="AlphaFoldDB" id="A0A1U9KA28"/>
<dbReference type="SUPFAM" id="SSF47384">
    <property type="entry name" value="Homodimeric domain of signal transducing histidine kinase"/>
    <property type="match status" value="1"/>
</dbReference>
<dbReference type="PROSITE" id="PS50894">
    <property type="entry name" value="HPT"/>
    <property type="match status" value="1"/>
</dbReference>
<dbReference type="InterPro" id="IPR037006">
    <property type="entry name" value="CheA-like_homodim_sf"/>
</dbReference>
<dbReference type="InterPro" id="IPR036061">
    <property type="entry name" value="CheW-like_dom_sf"/>
</dbReference>
<accession>A0A1U9KA28</accession>
<dbReference type="EMBL" id="CP019699">
    <property type="protein sequence ID" value="AQS56871.1"/>
    <property type="molecule type" value="Genomic_DNA"/>
</dbReference>
<reference evidence="15 16" key="1">
    <citation type="journal article" date="2015" name="Int. J. Syst. Evol. Microbiol.">
        <title>Novibacillus thermophilus gen. nov., sp. nov., a Gram-staining-negative and moderately thermophilic member of the family Thermoactinomycetaceae.</title>
        <authorList>
            <person name="Yang G."/>
            <person name="Chen J."/>
            <person name="Zhou S."/>
        </authorList>
    </citation>
    <scope>NUCLEOTIDE SEQUENCE [LARGE SCALE GENOMIC DNA]</scope>
    <source>
        <strain evidence="15 16">SG-1</strain>
    </source>
</reference>
<feature type="domain" description="CheW-like" evidence="13">
    <location>
        <begin position="528"/>
        <end position="664"/>
    </location>
</feature>
<dbReference type="Pfam" id="PF02895">
    <property type="entry name" value="H-kinase_dim"/>
    <property type="match status" value="1"/>
</dbReference>
<keyword evidence="5 11" id="KW-0597">Phosphoprotein</keyword>
<evidence type="ECO:0000256" key="5">
    <source>
        <dbReference type="ARBA" id="ARBA00022553"/>
    </source>
</evidence>
<dbReference type="InterPro" id="IPR036890">
    <property type="entry name" value="HATPase_C_sf"/>
</dbReference>
<dbReference type="InterPro" id="IPR035891">
    <property type="entry name" value="CheY-binding_CheA"/>
</dbReference>
<organism evidence="15 16">
    <name type="scientific">Novibacillus thermophilus</name>
    <dbReference type="NCBI Taxonomy" id="1471761"/>
    <lineage>
        <taxon>Bacteria</taxon>
        <taxon>Bacillati</taxon>
        <taxon>Bacillota</taxon>
        <taxon>Bacilli</taxon>
        <taxon>Bacillales</taxon>
        <taxon>Thermoactinomycetaceae</taxon>
        <taxon>Novibacillus</taxon>
    </lineage>
</organism>
<dbReference type="Gene3D" id="3.30.70.1110">
    <property type="entry name" value="Histidine kinase CheA-like, P2 response regulator-binding domain"/>
    <property type="match status" value="1"/>
</dbReference>
<dbReference type="Proteomes" id="UP000188603">
    <property type="component" value="Chromosome"/>
</dbReference>
<feature type="domain" description="Histidine kinase" evidence="12">
    <location>
        <begin position="276"/>
        <end position="526"/>
    </location>
</feature>
<dbReference type="InterPro" id="IPR004105">
    <property type="entry name" value="CheA-like_dim"/>
</dbReference>
<evidence type="ECO:0000256" key="9">
    <source>
        <dbReference type="ARBA" id="ARBA00022840"/>
    </source>
</evidence>
<keyword evidence="6" id="KW-0808">Transferase</keyword>
<dbReference type="Pfam" id="PF02518">
    <property type="entry name" value="HATPase_c"/>
    <property type="match status" value="1"/>
</dbReference>
<dbReference type="PROSITE" id="PS50851">
    <property type="entry name" value="CHEW"/>
    <property type="match status" value="1"/>
</dbReference>
<evidence type="ECO:0000256" key="6">
    <source>
        <dbReference type="ARBA" id="ARBA00022679"/>
    </source>
</evidence>
<dbReference type="PANTHER" id="PTHR43395:SF1">
    <property type="entry name" value="CHEMOTAXIS PROTEIN CHEA"/>
    <property type="match status" value="1"/>
</dbReference>
<sequence>MGGIQKEAKTLSDQTYLNVFVEEGREHVQRMNTLLLDLENDPENKEPVQELFRSAHTLKGMSATMGFETMADLTHELENVLQQVRDGVHPLKDETMDILFQGVDRLEMMVEQAANGEPLADVSDLLSKLRGGEEEKTAVTQQDVSFDGYERELFETSLDNGYYVFLVKVTLSEQCVLKGARAYMVYEALEKTGDVAKAVPSVEDLEEEKFDRTFHFVTITKEEEQHVKRSLEQISELESVDVTALSRDALKQKQGVTAKGDVTAKTVRSAPAHKAKATKSIRVDIERLDALMNLFSEWVIDRGRIEQIAGELNRADLTEVVEHMNRIGSELQETVLNLRMVPVEQVFNRFPRMVRDLAKELNKDVQLEITGADTELDRTVIDEIGDPLVHLLRNALDHGLETPKERREKGKPETGHISLRAFYSGNHAFIEIADDGAGISRDKVLQKALKNGIIDRESADKLGDAQVYDLLFASGFSTAEQVTDVSGRGVGLDVVRTKIESLGGSVSVQSEEGKGTTFSIQLPLTLSILTALLVRTGDETYAIPINAILETGKFDRSEIQKVHGQPVLRFRKRIVPLVPLHEVFSVPQRDGGVHNDSVFVVIVKKGDQLTGLVVDELLGQQEVVLKSLGNYLNQVFAISGATILGDGRVALIVDTNALIQQQEAMAV</sequence>
<keyword evidence="7" id="KW-0547">Nucleotide-binding</keyword>
<dbReference type="SMART" id="SM00260">
    <property type="entry name" value="CheW"/>
    <property type="match status" value="1"/>
</dbReference>
<evidence type="ECO:0000259" key="12">
    <source>
        <dbReference type="PROSITE" id="PS50109"/>
    </source>
</evidence>
<comment type="catalytic activity">
    <reaction evidence="1">
        <text>ATP + protein L-histidine = ADP + protein N-phospho-L-histidine.</text>
        <dbReference type="EC" id="2.7.13.3"/>
    </reaction>
</comment>
<dbReference type="SUPFAM" id="SSF47226">
    <property type="entry name" value="Histidine-containing phosphotransfer domain, HPT domain"/>
    <property type="match status" value="1"/>
</dbReference>